<proteinExistence type="predicted"/>
<dbReference type="PROSITE" id="PS50837">
    <property type="entry name" value="NACHT"/>
    <property type="match status" value="1"/>
</dbReference>
<sequence>MASEGENTFSEALETIVKSFRDSLTKEQKQQFSATTLKDVKSEIQNIQGRFGLEKKLRNLKKVSKFLEAMKQVEQVVSIFLNVNEVVAFIWVAGTRIDILERLLDTYVEIGDVIPALHQYDQLFKNCHAVREVLERYLDDILRFHRKALDLFARPAWQTVIRSAWKTFEASFKPILDSLKRHRALLSDEKLTAAIEEIQDTRQLVLSLQLHNRFQELSKQLYESHEKSAEKKATEVQEALYQQRHSVAEKLGPPDYEADHNRASKQRFSASGDWILQTPDFLNWLNPQNQSCSTLYMHGMPGAGKTILVSRIIDDLRSRIAASKAPLLFFYFKHKEETKNSMAGMLRAILVQLLYQDDTLIEHFYQKCCSISPSELRTLSVLKGLAQESLKSQRCCLIVLDGLDECRDGQDTRHEESEDVIEWFQNSVIPSSYSEGGHIRLLLAGQRDGSLDQRLSTYPAIKLDTADAHLRNIQDYAKSRASDIRKRFFLTSSNEAKIIMKVTTASKGEYRMFLYAKIVLDNLIGQGSEAELQDELITENFPDGLDAAYERVVVRILERPTRSKREAAARILGWITCAARPLRWREIQSLFCINLEEGCCNFKNRRVDSCKVLCGSLVEAQQCNSEIVSEADTVISLVHDTAGKYLDRAGRICLFEEHVKMAVFCSRYLTSSPFGHFLGGRSIQKFALSGYYGFQDYAAAFWFSHVGYVLNPAVDPHVGLSQDIFGPVICLLRDYEVTQRAGLTTSGSQPDLAPQQIRKAVQEWHQSGQKDSFEERTSTIRRVIELINLAELDDQSEAAFLGLNGVPRFKCPKLRCEEFALGFTDQRTRDVHVQEHERPFKCSTEGCISRSVGFPSQSTLDVHVKRFHSDSASPQLLFPPPSTKKTDSIFTACARGDLDAVKSFVRQGIDLDVATQPRGQLTPLVTAARNGHVWVCQYLIQ</sequence>
<dbReference type="InterPro" id="IPR007111">
    <property type="entry name" value="NACHT_NTPase"/>
</dbReference>
<dbReference type="PANTHER" id="PTHR10039:SF14">
    <property type="entry name" value="NACHT DOMAIN-CONTAINING PROTEIN"/>
    <property type="match status" value="1"/>
</dbReference>
<evidence type="ECO:0000313" key="3">
    <source>
        <dbReference type="EMBL" id="OCL02208.1"/>
    </source>
</evidence>
<dbReference type="InterPro" id="IPR027417">
    <property type="entry name" value="P-loop_NTPase"/>
</dbReference>
<feature type="non-terminal residue" evidence="3">
    <location>
        <position position="1"/>
    </location>
</feature>
<evidence type="ECO:0000256" key="1">
    <source>
        <dbReference type="ARBA" id="ARBA00022737"/>
    </source>
</evidence>
<dbReference type="Proteomes" id="UP000250140">
    <property type="component" value="Unassembled WGS sequence"/>
</dbReference>
<gene>
    <name evidence="3" type="ORF">AOQ84DRAFT_349486</name>
</gene>
<protein>
    <recommendedName>
        <fullName evidence="2">NACHT domain-containing protein</fullName>
    </recommendedName>
</protein>
<dbReference type="Pfam" id="PF22939">
    <property type="entry name" value="WHD_GPIID"/>
    <property type="match status" value="1"/>
</dbReference>
<dbReference type="OrthoDB" id="21416at2759"/>
<dbReference type="PANTHER" id="PTHR10039">
    <property type="entry name" value="AMELOGENIN"/>
    <property type="match status" value="1"/>
</dbReference>
<keyword evidence="4" id="KW-1185">Reference proteome</keyword>
<evidence type="ECO:0000259" key="2">
    <source>
        <dbReference type="PROSITE" id="PS50837"/>
    </source>
</evidence>
<dbReference type="Pfam" id="PF13637">
    <property type="entry name" value="Ank_4"/>
    <property type="match status" value="1"/>
</dbReference>
<dbReference type="SUPFAM" id="SSF48403">
    <property type="entry name" value="Ankyrin repeat"/>
    <property type="match status" value="1"/>
</dbReference>
<feature type="domain" description="NACHT" evidence="2">
    <location>
        <begin position="293"/>
        <end position="456"/>
    </location>
</feature>
<dbReference type="InterPro" id="IPR002110">
    <property type="entry name" value="Ankyrin_rpt"/>
</dbReference>
<dbReference type="SUPFAM" id="SSF52540">
    <property type="entry name" value="P-loop containing nucleoside triphosphate hydrolases"/>
    <property type="match status" value="1"/>
</dbReference>
<dbReference type="InterPro" id="IPR036770">
    <property type="entry name" value="Ankyrin_rpt-contain_sf"/>
</dbReference>
<keyword evidence="1" id="KW-0677">Repeat</keyword>
<name>A0A8E2JM53_9PEZI</name>
<organism evidence="3 4">
    <name type="scientific">Glonium stellatum</name>
    <dbReference type="NCBI Taxonomy" id="574774"/>
    <lineage>
        <taxon>Eukaryota</taxon>
        <taxon>Fungi</taxon>
        <taxon>Dikarya</taxon>
        <taxon>Ascomycota</taxon>
        <taxon>Pezizomycotina</taxon>
        <taxon>Dothideomycetes</taxon>
        <taxon>Pleosporomycetidae</taxon>
        <taxon>Gloniales</taxon>
        <taxon>Gloniaceae</taxon>
        <taxon>Glonium</taxon>
    </lineage>
</organism>
<dbReference type="Gene3D" id="1.25.40.20">
    <property type="entry name" value="Ankyrin repeat-containing domain"/>
    <property type="match status" value="1"/>
</dbReference>
<dbReference type="InterPro" id="IPR054471">
    <property type="entry name" value="GPIID_WHD"/>
</dbReference>
<accession>A0A8E2JM53</accession>
<dbReference type="Gene3D" id="3.40.50.300">
    <property type="entry name" value="P-loop containing nucleotide triphosphate hydrolases"/>
    <property type="match status" value="1"/>
</dbReference>
<reference evidence="3 4" key="1">
    <citation type="journal article" date="2016" name="Nat. Commun.">
        <title>Ectomycorrhizal ecology is imprinted in the genome of the dominant symbiotic fungus Cenococcum geophilum.</title>
        <authorList>
            <consortium name="DOE Joint Genome Institute"/>
            <person name="Peter M."/>
            <person name="Kohler A."/>
            <person name="Ohm R.A."/>
            <person name="Kuo A."/>
            <person name="Krutzmann J."/>
            <person name="Morin E."/>
            <person name="Arend M."/>
            <person name="Barry K.W."/>
            <person name="Binder M."/>
            <person name="Choi C."/>
            <person name="Clum A."/>
            <person name="Copeland A."/>
            <person name="Grisel N."/>
            <person name="Haridas S."/>
            <person name="Kipfer T."/>
            <person name="LaButti K."/>
            <person name="Lindquist E."/>
            <person name="Lipzen A."/>
            <person name="Maire R."/>
            <person name="Meier B."/>
            <person name="Mihaltcheva S."/>
            <person name="Molinier V."/>
            <person name="Murat C."/>
            <person name="Poggeler S."/>
            <person name="Quandt C.A."/>
            <person name="Sperisen C."/>
            <person name="Tritt A."/>
            <person name="Tisserant E."/>
            <person name="Crous P.W."/>
            <person name="Henrissat B."/>
            <person name="Nehls U."/>
            <person name="Egli S."/>
            <person name="Spatafora J.W."/>
            <person name="Grigoriev I.V."/>
            <person name="Martin F.M."/>
        </authorList>
    </citation>
    <scope>NUCLEOTIDE SEQUENCE [LARGE SCALE GENOMIC DNA]</scope>
    <source>
        <strain evidence="3 4">CBS 207.34</strain>
    </source>
</reference>
<dbReference type="EMBL" id="KV750986">
    <property type="protein sequence ID" value="OCL02208.1"/>
    <property type="molecule type" value="Genomic_DNA"/>
</dbReference>
<dbReference type="AlphaFoldDB" id="A0A8E2JM53"/>
<dbReference type="InterPro" id="IPR056884">
    <property type="entry name" value="NPHP3-like_N"/>
</dbReference>
<dbReference type="Gene3D" id="3.30.160.60">
    <property type="entry name" value="Classic Zinc Finger"/>
    <property type="match status" value="1"/>
</dbReference>
<evidence type="ECO:0000313" key="4">
    <source>
        <dbReference type="Proteomes" id="UP000250140"/>
    </source>
</evidence>
<dbReference type="Pfam" id="PF24883">
    <property type="entry name" value="NPHP3_N"/>
    <property type="match status" value="1"/>
</dbReference>